<dbReference type="EMBL" id="FNHW01000005">
    <property type="protein sequence ID" value="SDN48848.1"/>
    <property type="molecule type" value="Genomic_DNA"/>
</dbReference>
<dbReference type="SUPFAM" id="SSF47336">
    <property type="entry name" value="ACP-like"/>
    <property type="match status" value="1"/>
</dbReference>
<evidence type="ECO:0000313" key="2">
    <source>
        <dbReference type="EMBL" id="SDN48848.1"/>
    </source>
</evidence>
<organism evidence="2 3">
    <name type="scientific">Fictibacillus solisalsi</name>
    <dbReference type="NCBI Taxonomy" id="459525"/>
    <lineage>
        <taxon>Bacteria</taxon>
        <taxon>Bacillati</taxon>
        <taxon>Bacillota</taxon>
        <taxon>Bacilli</taxon>
        <taxon>Bacillales</taxon>
        <taxon>Fictibacillaceae</taxon>
        <taxon>Fictibacillus</taxon>
    </lineage>
</organism>
<protein>
    <submittedName>
        <fullName evidence="2">Acyl carrier protein</fullName>
    </submittedName>
</protein>
<accession>A0A1H0BT99</accession>
<dbReference type="AlphaFoldDB" id="A0A1H0BT99"/>
<evidence type="ECO:0000313" key="3">
    <source>
        <dbReference type="Proteomes" id="UP000199544"/>
    </source>
</evidence>
<dbReference type="Proteomes" id="UP000199544">
    <property type="component" value="Unassembled WGS sequence"/>
</dbReference>
<keyword evidence="3" id="KW-1185">Reference proteome</keyword>
<sequence>MNIDRFLDLVSEIVEKQELELDQSFEELGLDSTNVIELLIEFEMEYDVDILDDNLNLDDIHTLKDAYDYLSNLID</sequence>
<feature type="domain" description="Carrier" evidence="1">
    <location>
        <begin position="1"/>
        <end position="74"/>
    </location>
</feature>
<dbReference type="Pfam" id="PF00550">
    <property type="entry name" value="PP-binding"/>
    <property type="match status" value="1"/>
</dbReference>
<dbReference type="PROSITE" id="PS50075">
    <property type="entry name" value="CARRIER"/>
    <property type="match status" value="1"/>
</dbReference>
<evidence type="ECO:0000259" key="1">
    <source>
        <dbReference type="PROSITE" id="PS50075"/>
    </source>
</evidence>
<dbReference type="STRING" id="459525.SAMN04488137_4659"/>
<dbReference type="RefSeq" id="WP_090238884.1">
    <property type="nucleotide sequence ID" value="NZ_FNHW01000005.1"/>
</dbReference>
<proteinExistence type="predicted"/>
<reference evidence="3" key="1">
    <citation type="submission" date="2016-10" db="EMBL/GenBank/DDBJ databases">
        <authorList>
            <person name="Varghese N."/>
            <person name="Submissions S."/>
        </authorList>
    </citation>
    <scope>NUCLEOTIDE SEQUENCE [LARGE SCALE GENOMIC DNA]</scope>
    <source>
        <strain evidence="3">CGMCC 1.6854</strain>
    </source>
</reference>
<dbReference type="Gene3D" id="1.10.1200.10">
    <property type="entry name" value="ACP-like"/>
    <property type="match status" value="1"/>
</dbReference>
<dbReference type="OrthoDB" id="2623122at2"/>
<gene>
    <name evidence="2" type="ORF">SAMN04488137_4659</name>
</gene>
<name>A0A1H0BT99_9BACL</name>
<dbReference type="InterPro" id="IPR009081">
    <property type="entry name" value="PP-bd_ACP"/>
</dbReference>
<dbReference type="InterPro" id="IPR036736">
    <property type="entry name" value="ACP-like_sf"/>
</dbReference>